<protein>
    <recommendedName>
        <fullName evidence="3">Type I secretion system outer membrane protein, TolC family</fullName>
    </recommendedName>
</protein>
<name>A0AAX2AIU8_9BACT</name>
<evidence type="ECO:0000313" key="2">
    <source>
        <dbReference type="Proteomes" id="UP000290092"/>
    </source>
</evidence>
<sequence length="437" mass="51344">MKNFVIFFLIFSFFSNLYAQKVLTIEDLYNNIIKTKHNIKILDDYLNVDNKNYKIEKAYSSNLNGLYSQNNYNFSIVIRQLLNTNQVLSPKQTSKLLEEEEKFIQEDLNEALFYHSSILYFKILTLQKSLNIAKSRKNLILEVHKLISKREKLGISIEKDLDKLENELTGVNLDMLRYQEEINLKINELKTILKIEEEITLRDYAFDEEFFKIDEKLVSSYLLTNTSFNKFSNFLAKNFIDNSTQLEILIELIKAKEEIVSKKITNQSSLLKSSTSFDSSKKEYKPWEDNEFEKIVNEKLSLYKDAKVTIKSEQNKAELQNLIFTSNNTKTKILKNIRLTLEKVLSYYKTIQYTNISNQNATNNYYKIRALYENGTTNIQAVLNAQNSMLIALINKYSANYDYLLYIITTFYDSKNIELLIDKKKKEIFVSNLKATF</sequence>
<evidence type="ECO:0008006" key="3">
    <source>
        <dbReference type="Google" id="ProtNLM"/>
    </source>
</evidence>
<dbReference type="Proteomes" id="UP000290092">
    <property type="component" value="Unassembled WGS sequence"/>
</dbReference>
<dbReference type="KEGG" id="amyt:AMYT_0735"/>
<evidence type="ECO:0000313" key="1">
    <source>
        <dbReference type="EMBL" id="RXK16550.1"/>
    </source>
</evidence>
<dbReference type="RefSeq" id="WP_114841203.1">
    <property type="nucleotide sequence ID" value="NZ_CP031219.1"/>
</dbReference>
<gene>
    <name evidence="1" type="ORF">CP985_03085</name>
</gene>
<dbReference type="AlphaFoldDB" id="A0AAX2AIU8"/>
<dbReference type="Gene3D" id="1.20.1600.10">
    <property type="entry name" value="Outer membrane efflux proteins (OEP)"/>
    <property type="match status" value="2"/>
</dbReference>
<proteinExistence type="predicted"/>
<reference evidence="1 2" key="1">
    <citation type="submission" date="2017-09" db="EMBL/GenBank/DDBJ databases">
        <title>Genomics of the genus Arcobacter.</title>
        <authorList>
            <person name="Perez-Cataluna A."/>
            <person name="Figueras M.J."/>
            <person name="Salas-Masso N."/>
        </authorList>
    </citation>
    <scope>NUCLEOTIDE SEQUENCE [LARGE SCALE GENOMIC DNA]</scope>
    <source>
        <strain evidence="1 2">CECT 7386</strain>
    </source>
</reference>
<organism evidence="1 2">
    <name type="scientific">Malaciobacter mytili LMG 24559</name>
    <dbReference type="NCBI Taxonomy" id="1032238"/>
    <lineage>
        <taxon>Bacteria</taxon>
        <taxon>Pseudomonadati</taxon>
        <taxon>Campylobacterota</taxon>
        <taxon>Epsilonproteobacteria</taxon>
        <taxon>Campylobacterales</taxon>
        <taxon>Arcobacteraceae</taxon>
        <taxon>Malaciobacter</taxon>
    </lineage>
</organism>
<dbReference type="EMBL" id="NXID01000006">
    <property type="protein sequence ID" value="RXK16550.1"/>
    <property type="molecule type" value="Genomic_DNA"/>
</dbReference>
<keyword evidence="2" id="KW-1185">Reference proteome</keyword>
<accession>A0AAX2AIU8</accession>
<dbReference type="SUPFAM" id="SSF56954">
    <property type="entry name" value="Outer membrane efflux proteins (OEP)"/>
    <property type="match status" value="2"/>
</dbReference>
<comment type="caution">
    <text evidence="1">The sequence shown here is derived from an EMBL/GenBank/DDBJ whole genome shotgun (WGS) entry which is preliminary data.</text>
</comment>